<reference evidence="1 2" key="1">
    <citation type="submission" date="2021-03" db="EMBL/GenBank/DDBJ databases">
        <title>Genomic Encyclopedia of Type Strains, Phase IV (KMG-IV): sequencing the most valuable type-strain genomes for metagenomic binning, comparative biology and taxonomic classification.</title>
        <authorList>
            <person name="Goeker M."/>
        </authorList>
    </citation>
    <scope>NUCLEOTIDE SEQUENCE [LARGE SCALE GENOMIC DNA]</scope>
    <source>
        <strain evidence="1 2">DSM 14349</strain>
    </source>
</reference>
<name>A0ABS4FW11_9BACL</name>
<accession>A0ABS4FW11</accession>
<sequence length="101" mass="11575">MYAHIYSSGKSSKLEKVIKLEKTSGDRNQATWELPKQTMKSESEKTYTDRKYYTSINAPDGYYTIKISGSPTGMNGLEACITKKVEIWGSMYEDMQNLRKD</sequence>
<proteinExistence type="predicted"/>
<organism evidence="1 2">
    <name type="scientific">Paenibacillus turicensis</name>
    <dbReference type="NCBI Taxonomy" id="160487"/>
    <lineage>
        <taxon>Bacteria</taxon>
        <taxon>Bacillati</taxon>
        <taxon>Bacillota</taxon>
        <taxon>Bacilli</taxon>
        <taxon>Bacillales</taxon>
        <taxon>Paenibacillaceae</taxon>
        <taxon>Paenibacillus</taxon>
    </lineage>
</organism>
<dbReference type="Proteomes" id="UP001519272">
    <property type="component" value="Unassembled WGS sequence"/>
</dbReference>
<keyword evidence="2" id="KW-1185">Reference proteome</keyword>
<protein>
    <submittedName>
        <fullName evidence="1">Uncharacterized protein</fullName>
    </submittedName>
</protein>
<comment type="caution">
    <text evidence="1">The sequence shown here is derived from an EMBL/GenBank/DDBJ whole genome shotgun (WGS) entry which is preliminary data.</text>
</comment>
<dbReference type="RefSeq" id="WP_210090354.1">
    <property type="nucleotide sequence ID" value="NZ_JAGGKG010000018.1"/>
</dbReference>
<evidence type="ECO:0000313" key="2">
    <source>
        <dbReference type="Proteomes" id="UP001519272"/>
    </source>
</evidence>
<evidence type="ECO:0000313" key="1">
    <source>
        <dbReference type="EMBL" id="MBP1906758.1"/>
    </source>
</evidence>
<gene>
    <name evidence="1" type="ORF">J2Z32_003422</name>
</gene>
<dbReference type="EMBL" id="JAGGKG010000018">
    <property type="protein sequence ID" value="MBP1906758.1"/>
    <property type="molecule type" value="Genomic_DNA"/>
</dbReference>